<protein>
    <submittedName>
        <fullName evidence="2">Uncharacterized protein</fullName>
    </submittedName>
</protein>
<keyword evidence="1" id="KW-0472">Membrane</keyword>
<comment type="caution">
    <text evidence="2">The sequence shown here is derived from an EMBL/GenBank/DDBJ whole genome shotgun (WGS) entry which is preliminary data.</text>
</comment>
<dbReference type="AlphaFoldDB" id="A0AA42L6T8"/>
<proteinExistence type="predicted"/>
<evidence type="ECO:0000313" key="3">
    <source>
        <dbReference type="Proteomes" id="UP001158297"/>
    </source>
</evidence>
<sequence>MPDYFRHLPARRQTQQQTAAFGRFFYARKMTNYIQHIKDLLGMANGLSTEQKHDLVKAGLQAAPAGTAGVGASMAPVTEGSFLGFAGNTWVVFASLFFIILQIAHLLWKWRRQAKIDAARTAAGLHLESLEK</sequence>
<accession>A0AA42L6T8</accession>
<dbReference type="RefSeq" id="WP_279860160.1">
    <property type="nucleotide sequence ID" value="NZ_JAODZU010000010.1"/>
</dbReference>
<evidence type="ECO:0000313" key="2">
    <source>
        <dbReference type="EMBL" id="MDH0363484.1"/>
    </source>
</evidence>
<dbReference type="Proteomes" id="UP001158297">
    <property type="component" value="Unassembled WGS sequence"/>
</dbReference>
<evidence type="ECO:0000256" key="1">
    <source>
        <dbReference type="SAM" id="Phobius"/>
    </source>
</evidence>
<organism evidence="2 3">
    <name type="scientific">Comamonas aquatica</name>
    <dbReference type="NCBI Taxonomy" id="225991"/>
    <lineage>
        <taxon>Bacteria</taxon>
        <taxon>Pseudomonadati</taxon>
        <taxon>Pseudomonadota</taxon>
        <taxon>Betaproteobacteria</taxon>
        <taxon>Burkholderiales</taxon>
        <taxon>Comamonadaceae</taxon>
        <taxon>Comamonas</taxon>
    </lineage>
</organism>
<gene>
    <name evidence="2" type="ORF">N7330_10545</name>
</gene>
<reference evidence="2" key="1">
    <citation type="submission" date="2022-09" db="EMBL/GenBank/DDBJ databases">
        <title>Intensive care unit water sources are persistently colonized with multi-drug resistant bacteria and are the site of extensive horizontal gene transfer of antibiotic resistance genes.</title>
        <authorList>
            <person name="Diorio-Toth L."/>
        </authorList>
    </citation>
    <scope>NUCLEOTIDE SEQUENCE</scope>
    <source>
        <strain evidence="2">GD04130</strain>
    </source>
</reference>
<keyword evidence="1" id="KW-1133">Transmembrane helix</keyword>
<dbReference type="EMBL" id="JAODZU010000010">
    <property type="protein sequence ID" value="MDH0363484.1"/>
    <property type="molecule type" value="Genomic_DNA"/>
</dbReference>
<name>A0AA42L6T8_9BURK</name>
<keyword evidence="1" id="KW-0812">Transmembrane</keyword>
<feature type="transmembrane region" description="Helical" evidence="1">
    <location>
        <begin position="90"/>
        <end position="108"/>
    </location>
</feature>